<dbReference type="InterPro" id="IPR035919">
    <property type="entry name" value="EAL_sf"/>
</dbReference>
<evidence type="ECO:0000259" key="4">
    <source>
        <dbReference type="PROSITE" id="PS50887"/>
    </source>
</evidence>
<dbReference type="SUPFAM" id="SSF55073">
    <property type="entry name" value="Nucleotide cyclase"/>
    <property type="match status" value="1"/>
</dbReference>
<dbReference type="PANTHER" id="PTHR44757:SF2">
    <property type="entry name" value="BIOFILM ARCHITECTURE MAINTENANCE PROTEIN MBAA"/>
    <property type="match status" value="1"/>
</dbReference>
<dbReference type="STRING" id="578942.SAMN05216289_13820"/>
<dbReference type="InterPro" id="IPR052155">
    <property type="entry name" value="Biofilm_reg_signaling"/>
</dbReference>
<dbReference type="CDD" id="cd01948">
    <property type="entry name" value="EAL"/>
    <property type="match status" value="1"/>
</dbReference>
<dbReference type="Gene3D" id="3.30.70.270">
    <property type="match status" value="1"/>
</dbReference>
<accession>A0A1I5AI78</accession>
<gene>
    <name evidence="5" type="ORF">SAMN05216289_13820</name>
</gene>
<dbReference type="SMART" id="SM00065">
    <property type="entry name" value="GAF"/>
    <property type="match status" value="2"/>
</dbReference>
<dbReference type="SUPFAM" id="SSF141868">
    <property type="entry name" value="EAL domain-like"/>
    <property type="match status" value="1"/>
</dbReference>
<dbReference type="EMBL" id="FOVF01000038">
    <property type="protein sequence ID" value="SFN62128.1"/>
    <property type="molecule type" value="Genomic_DNA"/>
</dbReference>
<dbReference type="Pfam" id="PF13185">
    <property type="entry name" value="GAF_2"/>
    <property type="match status" value="2"/>
</dbReference>
<dbReference type="PROSITE" id="PS50887">
    <property type="entry name" value="GGDEF"/>
    <property type="match status" value="1"/>
</dbReference>
<dbReference type="Pfam" id="PF00563">
    <property type="entry name" value="EAL"/>
    <property type="match status" value="1"/>
</dbReference>
<proteinExistence type="predicted"/>
<dbReference type="Gene3D" id="3.30.450.40">
    <property type="match status" value="2"/>
</dbReference>
<dbReference type="SUPFAM" id="SSF55781">
    <property type="entry name" value="GAF domain-like"/>
    <property type="match status" value="2"/>
</dbReference>
<feature type="region of interest" description="Disordered" evidence="2">
    <location>
        <begin position="1"/>
        <end position="24"/>
    </location>
</feature>
<dbReference type="InterPro" id="IPR043128">
    <property type="entry name" value="Rev_trsase/Diguanyl_cyclase"/>
</dbReference>
<feature type="domain" description="EAL" evidence="3">
    <location>
        <begin position="745"/>
        <end position="998"/>
    </location>
</feature>
<comment type="cofactor">
    <cofactor evidence="1">
        <name>Mg(2+)</name>
        <dbReference type="ChEBI" id="CHEBI:18420"/>
    </cofactor>
</comment>
<dbReference type="PANTHER" id="PTHR44757">
    <property type="entry name" value="DIGUANYLATE CYCLASE DGCP"/>
    <property type="match status" value="1"/>
</dbReference>
<dbReference type="InterPro" id="IPR003018">
    <property type="entry name" value="GAF"/>
</dbReference>
<dbReference type="GO" id="GO:0003824">
    <property type="term" value="F:catalytic activity"/>
    <property type="evidence" value="ECO:0007669"/>
    <property type="project" value="UniProtKB-ARBA"/>
</dbReference>
<dbReference type="Gene3D" id="3.20.20.450">
    <property type="entry name" value="EAL domain"/>
    <property type="match status" value="1"/>
</dbReference>
<dbReference type="Proteomes" id="UP000198575">
    <property type="component" value="Unassembled WGS sequence"/>
</dbReference>
<evidence type="ECO:0000313" key="5">
    <source>
        <dbReference type="EMBL" id="SFN62128.1"/>
    </source>
</evidence>
<sequence length="999" mass="110452">MGMIQFDQGSGAVDAAPGSEWQERSAAPPAGALASFLLRAQTPDEVSAVLFAYRPDLFRANAQVFWSLEGPGALRSEAGDAVGPVQAARIAAAIEGARRGISIDPCLCVLFDDGTSSLAVLHDPTAVALGATPRAVLDAVGIRMAECLAIQRLHETARRANQAEQLQRALFAIADLSGSEQAMPDMLRGLHAIIAELMYAENFYIVLHDRERDSLRFIYYVDSVDTEAPAVDRDFPMAEFERRLTGYLVRDGKALMGTTEELRRQVRGPLQIGGADSLDWLGVPMMRDGEVHGALVVQTYVEGVRYREADKALLGFVAEHVLTALERKQSLAELERRVRERTQQLAEANASLRDKVYGLERAEHLQATLYRIAALANSDEGSDRFYRDIHAAVGELLYAENFYIGLITDDGAQLSFPYYADLHAPDQPPRPLGRGLSEYVMRSRSACVVDEPEFVALTQRGEIERTLAIGKVASDGPPTVCWVGAPLFDADEVIGVVALQSYAKEMLYTPRDAELLTFVAHQIASSLKRRQSAEQLRRLNADLERRVEARTRELSEQIAVREQVEARLKHQIMHDPLTGLPNRLYMRDRIERALARFHRHPDRPFALLYLDIDRFKVVNDSLGHLAGDELLKEVSLRLQHSLRQPDAVARLSGDEFAVLLEEVTEDAAASQIAQRILDALQEPMTIAGRELRVYASIGIAISAPRHQTTDAMLQDADIALYGAKSAGRRRFLQFDESMQDGRRDVLGIENELRAALQVGQFEPYFQPLVRLADRQRVGYEALVRWNHPTRGVLEPSQFLAVAEECGLVDAIDWQMYRAACTNGVELTRDGGYITINVSPRHFQGNDLDSRLLGLAASAKLDPSRLRIEVTEGTLLGDPEAVAKQLQKLANASIATALDDFGTGYCSLGYVHRFPLRMLKIDRSFIEPLGGRNKRRSEAVIGAVLALAGSLDIEVLAEGIETEAQHEALLAMGCGYGQGFLYGRPRPAAHWLPLDQSRAA</sequence>
<keyword evidence="6" id="KW-1185">Reference proteome</keyword>
<dbReference type="RefSeq" id="WP_175498179.1">
    <property type="nucleotide sequence ID" value="NZ_FOVF01000038.1"/>
</dbReference>
<evidence type="ECO:0000256" key="2">
    <source>
        <dbReference type="SAM" id="MobiDB-lite"/>
    </source>
</evidence>
<dbReference type="NCBIfam" id="TIGR00254">
    <property type="entry name" value="GGDEF"/>
    <property type="match status" value="1"/>
</dbReference>
<dbReference type="CDD" id="cd01949">
    <property type="entry name" value="GGDEF"/>
    <property type="match status" value="1"/>
</dbReference>
<dbReference type="InterPro" id="IPR001633">
    <property type="entry name" value="EAL_dom"/>
</dbReference>
<dbReference type="SMART" id="SM00267">
    <property type="entry name" value="GGDEF"/>
    <property type="match status" value="1"/>
</dbReference>
<evidence type="ECO:0000256" key="1">
    <source>
        <dbReference type="ARBA" id="ARBA00001946"/>
    </source>
</evidence>
<evidence type="ECO:0000259" key="3">
    <source>
        <dbReference type="PROSITE" id="PS50883"/>
    </source>
</evidence>
<evidence type="ECO:0000313" key="6">
    <source>
        <dbReference type="Proteomes" id="UP000198575"/>
    </source>
</evidence>
<name>A0A1I5AI78_9GAMM</name>
<dbReference type="FunFam" id="3.30.70.270:FF:000001">
    <property type="entry name" value="Diguanylate cyclase domain protein"/>
    <property type="match status" value="1"/>
</dbReference>
<feature type="domain" description="GGDEF" evidence="4">
    <location>
        <begin position="603"/>
        <end position="736"/>
    </location>
</feature>
<dbReference type="PROSITE" id="PS50883">
    <property type="entry name" value="EAL"/>
    <property type="match status" value="1"/>
</dbReference>
<reference evidence="5 6" key="1">
    <citation type="submission" date="2016-10" db="EMBL/GenBank/DDBJ databases">
        <authorList>
            <person name="de Groot N.N."/>
        </authorList>
    </citation>
    <scope>NUCLEOTIDE SEQUENCE [LARGE SCALE GENOMIC DNA]</scope>
    <source>
        <strain evidence="5 6">CGMCC 1.7659</strain>
    </source>
</reference>
<dbReference type="Pfam" id="PF00990">
    <property type="entry name" value="GGDEF"/>
    <property type="match status" value="1"/>
</dbReference>
<dbReference type="InterPro" id="IPR000160">
    <property type="entry name" value="GGDEF_dom"/>
</dbReference>
<dbReference type="AlphaFoldDB" id="A0A1I5AI78"/>
<protein>
    <submittedName>
        <fullName evidence="5">Diguanylate cyclase (GGDEF) domain-containing protein</fullName>
    </submittedName>
</protein>
<organism evidence="5 6">
    <name type="scientific">Dokdonella immobilis</name>
    <dbReference type="NCBI Taxonomy" id="578942"/>
    <lineage>
        <taxon>Bacteria</taxon>
        <taxon>Pseudomonadati</taxon>
        <taxon>Pseudomonadota</taxon>
        <taxon>Gammaproteobacteria</taxon>
        <taxon>Lysobacterales</taxon>
        <taxon>Rhodanobacteraceae</taxon>
        <taxon>Dokdonella</taxon>
    </lineage>
</organism>
<dbReference type="InterPro" id="IPR029016">
    <property type="entry name" value="GAF-like_dom_sf"/>
</dbReference>
<dbReference type="SMART" id="SM00052">
    <property type="entry name" value="EAL"/>
    <property type="match status" value="1"/>
</dbReference>
<dbReference type="InterPro" id="IPR029787">
    <property type="entry name" value="Nucleotide_cyclase"/>
</dbReference>